<dbReference type="InterPro" id="IPR011008">
    <property type="entry name" value="Dimeric_a/b-barrel"/>
</dbReference>
<protein>
    <submittedName>
        <fullName evidence="2">Antibiotic biosynthesis monooxygenase</fullName>
    </submittedName>
</protein>
<gene>
    <name evidence="2" type="ordered locus">Runsl_5591</name>
</gene>
<dbReference type="EMBL" id="CP002859">
    <property type="protein sequence ID" value="AEI51881.1"/>
    <property type="molecule type" value="Genomic_DNA"/>
</dbReference>
<dbReference type="InterPro" id="IPR007138">
    <property type="entry name" value="ABM_dom"/>
</dbReference>
<dbReference type="Gene3D" id="3.30.70.100">
    <property type="match status" value="1"/>
</dbReference>
<evidence type="ECO:0000259" key="1">
    <source>
        <dbReference type="PROSITE" id="PS51725"/>
    </source>
</evidence>
<dbReference type="KEGG" id="rsi:Runsl_5591"/>
<feature type="domain" description="ABM" evidence="1">
    <location>
        <begin position="2"/>
        <end position="92"/>
    </location>
</feature>
<evidence type="ECO:0000313" key="2">
    <source>
        <dbReference type="EMBL" id="AEI51881.1"/>
    </source>
</evidence>
<dbReference type="SUPFAM" id="SSF54909">
    <property type="entry name" value="Dimeric alpha+beta barrel"/>
    <property type="match status" value="1"/>
</dbReference>
<keyword evidence="2" id="KW-0503">Monooxygenase</keyword>
<sequence>MLIRIVRMTFQPEKAEEFLTVFAQSKQMIRAMPGCRHLELLRDYHTPNIFITHSHWDDDTALNHYRNSELFRDTWAKTKVLFAEKPFAFSSVKVETV</sequence>
<dbReference type="RefSeq" id="WP_013931147.1">
    <property type="nucleotide sequence ID" value="NC_015703.1"/>
</dbReference>
<keyword evidence="3" id="KW-1185">Reference proteome</keyword>
<dbReference type="Pfam" id="PF03992">
    <property type="entry name" value="ABM"/>
    <property type="match status" value="1"/>
</dbReference>
<dbReference type="PROSITE" id="PS51725">
    <property type="entry name" value="ABM"/>
    <property type="match status" value="1"/>
</dbReference>
<evidence type="ECO:0000313" key="3">
    <source>
        <dbReference type="Proteomes" id="UP000000493"/>
    </source>
</evidence>
<accession>A0A7U4E8N1</accession>
<name>A0A7U4E8N1_RUNSL</name>
<reference evidence="2 3" key="2">
    <citation type="journal article" date="2012" name="Stand. Genomic Sci.">
        <title>Complete genome sequence of the aquatic bacterium Runella slithyformis type strain (LSU 4(T)).</title>
        <authorList>
            <person name="Copeland A."/>
            <person name="Zhang X."/>
            <person name="Misra M."/>
            <person name="Lapidus A."/>
            <person name="Nolan M."/>
            <person name="Lucas S."/>
            <person name="Deshpande S."/>
            <person name="Cheng J.F."/>
            <person name="Tapia R."/>
            <person name="Goodwin L.A."/>
            <person name="Pitluck S."/>
            <person name="Liolios K."/>
            <person name="Pagani I."/>
            <person name="Ivanova N."/>
            <person name="Mikhailova N."/>
            <person name="Pati A."/>
            <person name="Chen A."/>
            <person name="Palaniappan K."/>
            <person name="Land M."/>
            <person name="Hauser L."/>
            <person name="Pan C."/>
            <person name="Jeffries C.D."/>
            <person name="Detter J.C."/>
            <person name="Brambilla E.M."/>
            <person name="Rohde M."/>
            <person name="Djao O.D."/>
            <person name="Goker M."/>
            <person name="Sikorski J."/>
            <person name="Tindall B.J."/>
            <person name="Woyke T."/>
            <person name="Bristow J."/>
            <person name="Eisen J.A."/>
            <person name="Markowitz V."/>
            <person name="Hugenholtz P."/>
            <person name="Kyrpides N.C."/>
            <person name="Klenk H.P."/>
            <person name="Mavromatis K."/>
        </authorList>
    </citation>
    <scope>NUCLEOTIDE SEQUENCE [LARGE SCALE GENOMIC DNA]</scope>
    <source>
        <strain evidence="3">ATCC 29530 / DSM 19594 / LMG 11500 / NCIMB 11436 / LSU 4</strain>
    </source>
</reference>
<organism evidence="2 3">
    <name type="scientific">Runella slithyformis (strain ATCC 29530 / DSM 19594 / LMG 11500 / NCIMB 11436 / LSU 4)</name>
    <dbReference type="NCBI Taxonomy" id="761193"/>
    <lineage>
        <taxon>Bacteria</taxon>
        <taxon>Pseudomonadati</taxon>
        <taxon>Bacteroidota</taxon>
        <taxon>Cytophagia</taxon>
        <taxon>Cytophagales</taxon>
        <taxon>Spirosomataceae</taxon>
        <taxon>Runella</taxon>
    </lineage>
</organism>
<dbReference type="AlphaFoldDB" id="A0A7U4E8N1"/>
<reference evidence="3" key="1">
    <citation type="submission" date="2011-06" db="EMBL/GenBank/DDBJ databases">
        <title>The complete genome of chromosome of Runella slithyformis DSM 19594.</title>
        <authorList>
            <consortium name="US DOE Joint Genome Institute (JGI-PGF)"/>
            <person name="Lucas S."/>
            <person name="Han J."/>
            <person name="Lapidus A."/>
            <person name="Bruce D."/>
            <person name="Goodwin L."/>
            <person name="Pitluck S."/>
            <person name="Peters L."/>
            <person name="Kyrpides N."/>
            <person name="Mavromatis K."/>
            <person name="Ivanova N."/>
            <person name="Ovchinnikova G."/>
            <person name="Zhang X."/>
            <person name="Misra M."/>
            <person name="Detter J.C."/>
            <person name="Tapia R."/>
            <person name="Han C."/>
            <person name="Land M."/>
            <person name="Hauser L."/>
            <person name="Markowitz V."/>
            <person name="Cheng J.-F."/>
            <person name="Hugenholtz P."/>
            <person name="Woyke T."/>
            <person name="Wu D."/>
            <person name="Tindall B."/>
            <person name="Faehrich R."/>
            <person name="Brambilla E."/>
            <person name="Klenk H.-P."/>
            <person name="Eisen J.A."/>
        </authorList>
    </citation>
    <scope>NUCLEOTIDE SEQUENCE [LARGE SCALE GENOMIC DNA]</scope>
    <source>
        <strain evidence="3">ATCC 29530 / DSM 19594 / LMG 11500 / NCIMB 11436 / LSU 4</strain>
    </source>
</reference>
<keyword evidence="2" id="KW-0560">Oxidoreductase</keyword>
<proteinExistence type="predicted"/>
<dbReference type="GO" id="GO:0004497">
    <property type="term" value="F:monooxygenase activity"/>
    <property type="evidence" value="ECO:0007669"/>
    <property type="project" value="UniProtKB-KW"/>
</dbReference>
<dbReference type="Proteomes" id="UP000000493">
    <property type="component" value="Chromosome"/>
</dbReference>